<dbReference type="OrthoDB" id="8479024at2"/>
<evidence type="ECO:0000313" key="2">
    <source>
        <dbReference type="Proteomes" id="UP000193307"/>
    </source>
</evidence>
<reference evidence="1 2" key="1">
    <citation type="submission" date="2017-03" db="EMBL/GenBank/DDBJ databases">
        <authorList>
            <person name="Afonso C.L."/>
            <person name="Miller P.J."/>
            <person name="Scott M.A."/>
            <person name="Spackman E."/>
            <person name="Goraichik I."/>
            <person name="Dimitrov K.M."/>
            <person name="Suarez D.L."/>
            <person name="Swayne D.E."/>
        </authorList>
    </citation>
    <scope>NUCLEOTIDE SEQUENCE [LARGE SCALE GENOMIC DNA]</scope>
    <source>
        <strain evidence="1 2">CECT 7971</strain>
    </source>
</reference>
<evidence type="ECO:0000313" key="1">
    <source>
        <dbReference type="EMBL" id="SLN22684.1"/>
    </source>
</evidence>
<dbReference type="AlphaFoldDB" id="A0A1Y5RU27"/>
<proteinExistence type="predicted"/>
<gene>
    <name evidence="1" type="ORF">PAM7971_00701</name>
</gene>
<dbReference type="STRING" id="658057.SAMN04488032_11752"/>
<keyword evidence="2" id="KW-1185">Reference proteome</keyword>
<dbReference type="Pfam" id="PF07386">
    <property type="entry name" value="DUF1499"/>
    <property type="match status" value="1"/>
</dbReference>
<dbReference type="Proteomes" id="UP000193307">
    <property type="component" value="Unassembled WGS sequence"/>
</dbReference>
<dbReference type="EMBL" id="FWFW01000002">
    <property type="protein sequence ID" value="SLN22684.1"/>
    <property type="molecule type" value="Genomic_DNA"/>
</dbReference>
<dbReference type="InterPro" id="IPR010865">
    <property type="entry name" value="DUF1499"/>
</dbReference>
<dbReference type="RefSeq" id="WP_085847624.1">
    <property type="nucleotide sequence ID" value="NZ_FNZV01000017.1"/>
</dbReference>
<name>A0A1Y5RU27_9RHOB</name>
<accession>A0A1Y5RU27</accession>
<evidence type="ECO:0008006" key="3">
    <source>
        <dbReference type="Google" id="ProtNLM"/>
    </source>
</evidence>
<sequence length="140" mass="15063">MFLFGCLVLGLLIAAQVYVRLSPMRSETWHVDPFEVQPPAQGGALDRFTAPLQAQVALDAFASVAQSTPRTTLLAGSLQEGRLSYVTRSLLWGFPDVTTIGVRETPDGADVAVFARLRFGKSDMGVNAKRIAAWRAAAGL</sequence>
<organism evidence="1 2">
    <name type="scientific">Pacificibacter marinus</name>
    <dbReference type="NCBI Taxonomy" id="658057"/>
    <lineage>
        <taxon>Bacteria</taxon>
        <taxon>Pseudomonadati</taxon>
        <taxon>Pseudomonadota</taxon>
        <taxon>Alphaproteobacteria</taxon>
        <taxon>Rhodobacterales</taxon>
        <taxon>Roseobacteraceae</taxon>
        <taxon>Pacificibacter</taxon>
    </lineage>
</organism>
<protein>
    <recommendedName>
        <fullName evidence="3">DUF1499 domain-containing protein</fullName>
    </recommendedName>
</protein>